<dbReference type="EMBL" id="JAGKQH010000007">
    <property type="protein sequence ID" value="KAG6594443.1"/>
    <property type="molecule type" value="Genomic_DNA"/>
</dbReference>
<name>A0AAV6N9E5_9ROSI</name>
<evidence type="ECO:0000313" key="1">
    <source>
        <dbReference type="EMBL" id="KAG6594443.1"/>
    </source>
</evidence>
<reference evidence="1 2" key="1">
    <citation type="journal article" date="2021" name="Hortic Res">
        <title>The domestication of Cucurbita argyrosperma as revealed by the genome of its wild relative.</title>
        <authorList>
            <person name="Barrera-Redondo J."/>
            <person name="Sanchez-de la Vega G."/>
            <person name="Aguirre-Liguori J.A."/>
            <person name="Castellanos-Morales G."/>
            <person name="Gutierrez-Guerrero Y.T."/>
            <person name="Aguirre-Dugua X."/>
            <person name="Aguirre-Planter E."/>
            <person name="Tenaillon M.I."/>
            <person name="Lira-Saade R."/>
            <person name="Eguiarte L.E."/>
        </authorList>
    </citation>
    <scope>NUCLEOTIDE SEQUENCE [LARGE SCALE GENOMIC DNA]</scope>
    <source>
        <strain evidence="1">JBR-2021</strain>
    </source>
</reference>
<keyword evidence="2" id="KW-1185">Reference proteome</keyword>
<feature type="non-terminal residue" evidence="1">
    <location>
        <position position="1"/>
    </location>
</feature>
<protein>
    <submittedName>
        <fullName evidence="1">Uncharacterized protein</fullName>
    </submittedName>
</protein>
<dbReference type="Proteomes" id="UP000685013">
    <property type="component" value="Chromosome 7"/>
</dbReference>
<sequence length="169" mass="19307">MLIGGQEIIGDGWGAFLFCMTNRAAILVQERQPVPILQWIRWKSRVISSAEVPKSMFILYKMIVDMYYAWNVYQLSYLECIDSKRWLRRMIMLCCKEREFEADECVKAHDVCYEGPRQNFPPPLRGLQQPPAPFPCKLLLAGEISFSGDDSAPLPFTCSGGVFQVNLSS</sequence>
<gene>
    <name evidence="1" type="ORF">SDJN03_10996</name>
</gene>
<organism evidence="1 2">
    <name type="scientific">Cucurbita argyrosperma subsp. sororia</name>
    <dbReference type="NCBI Taxonomy" id="37648"/>
    <lineage>
        <taxon>Eukaryota</taxon>
        <taxon>Viridiplantae</taxon>
        <taxon>Streptophyta</taxon>
        <taxon>Embryophyta</taxon>
        <taxon>Tracheophyta</taxon>
        <taxon>Spermatophyta</taxon>
        <taxon>Magnoliopsida</taxon>
        <taxon>eudicotyledons</taxon>
        <taxon>Gunneridae</taxon>
        <taxon>Pentapetalae</taxon>
        <taxon>rosids</taxon>
        <taxon>fabids</taxon>
        <taxon>Cucurbitales</taxon>
        <taxon>Cucurbitaceae</taxon>
        <taxon>Cucurbiteae</taxon>
        <taxon>Cucurbita</taxon>
    </lineage>
</organism>
<evidence type="ECO:0000313" key="2">
    <source>
        <dbReference type="Proteomes" id="UP000685013"/>
    </source>
</evidence>
<dbReference type="AlphaFoldDB" id="A0AAV6N9E5"/>
<accession>A0AAV6N9E5</accession>
<comment type="caution">
    <text evidence="1">The sequence shown here is derived from an EMBL/GenBank/DDBJ whole genome shotgun (WGS) entry which is preliminary data.</text>
</comment>
<proteinExistence type="predicted"/>